<proteinExistence type="predicted"/>
<evidence type="ECO:0000313" key="2">
    <source>
        <dbReference type="Proteomes" id="UP000615446"/>
    </source>
</evidence>
<dbReference type="EMBL" id="BLAL01000081">
    <property type="protein sequence ID" value="GES84577.1"/>
    <property type="molecule type" value="Genomic_DNA"/>
</dbReference>
<name>A0A8H3QMI5_9GLOM</name>
<keyword evidence="1" id="KW-0346">Stress response</keyword>
<dbReference type="Proteomes" id="UP000615446">
    <property type="component" value="Unassembled WGS sequence"/>
</dbReference>
<gene>
    <name evidence="1" type="ORF">RCL2_001169200</name>
</gene>
<dbReference type="OrthoDB" id="2364732at2759"/>
<accession>A0A8H3QMI5</accession>
<evidence type="ECO:0000313" key="1">
    <source>
        <dbReference type="EMBL" id="GES84577.1"/>
    </source>
</evidence>
<reference evidence="1" key="1">
    <citation type="submission" date="2019-10" db="EMBL/GenBank/DDBJ databases">
        <title>Conservation and host-specific expression of non-tandemly repeated heterogenous ribosome RNA gene in arbuscular mycorrhizal fungi.</title>
        <authorList>
            <person name="Maeda T."/>
            <person name="Kobayashi Y."/>
            <person name="Nakagawa T."/>
            <person name="Ezawa T."/>
            <person name="Yamaguchi K."/>
            <person name="Bino T."/>
            <person name="Nishimoto Y."/>
            <person name="Shigenobu S."/>
            <person name="Kawaguchi M."/>
        </authorList>
    </citation>
    <scope>NUCLEOTIDE SEQUENCE</scope>
    <source>
        <strain evidence="1">HR1</strain>
    </source>
</reference>
<protein>
    <submittedName>
        <fullName evidence="1">Heat shock protein Hsp70 family protein</fullName>
    </submittedName>
</protein>
<comment type="caution">
    <text evidence="1">The sequence shown here is derived from an EMBL/GenBank/DDBJ whole genome shotgun (WGS) entry which is preliminary data.</text>
</comment>
<sequence>MWEKIVGVNWKAWILQCNKIPSILIVNKTQSIYEDKKITSRNRKTADQFWMTVKSLLQDLTNIYIIIFVAYGYKSSNSTGLATPVKILDENCKSLVDINFSLNMLKMYVEQFCSICFKELDQQSILNLYEYIQMAMERHTSLVRHILMNTKSEMKQRIDNKNYRLTWEDILKYLNSRKFDNSIYSICHAIPDVFKLNDKQKKLCNETYIKGKITYSHNNNDAVTLIKSGVLMQIYGADNIAEDTPTDLHDFIVKIFTAMCNKLSKKILRKMLGHGSDRRILEQTWQKEFYRIGTQILRKNHFLSCNVGSVFACDRKIDFYVDKLDWAIELLRDGELMAKHKKRFDPIEGECKEIVKYAKSVAIIVIRSIDILEDCSEAKKVQEIKTDFIHVSCFKDFDTFKIESFGKETVTVRFQD</sequence>
<dbReference type="AlphaFoldDB" id="A0A8H3QMI5"/>
<organism evidence="1 2">
    <name type="scientific">Rhizophagus clarus</name>
    <dbReference type="NCBI Taxonomy" id="94130"/>
    <lineage>
        <taxon>Eukaryota</taxon>
        <taxon>Fungi</taxon>
        <taxon>Fungi incertae sedis</taxon>
        <taxon>Mucoromycota</taxon>
        <taxon>Glomeromycotina</taxon>
        <taxon>Glomeromycetes</taxon>
        <taxon>Glomerales</taxon>
        <taxon>Glomeraceae</taxon>
        <taxon>Rhizophagus</taxon>
    </lineage>
</organism>